<gene>
    <name evidence="1" type="ORF">GIB67_018638</name>
</gene>
<proteinExistence type="predicted"/>
<dbReference type="Proteomes" id="UP000541444">
    <property type="component" value="Unassembled WGS sequence"/>
</dbReference>
<dbReference type="SUPFAM" id="SSF53850">
    <property type="entry name" value="Periplasmic binding protein-like II"/>
    <property type="match status" value="1"/>
</dbReference>
<sequence length="124" mass="14243">MLTVQQLQPNVTDIKYSIKNQKYVGYQEGSFVKGLLERLKFNDSFLKLYNLDDLEKYLLKGRRNGSITASFDEISYMDLFLTIYCAKYTKVGPTYKTDGFGFVFPRGSPLVPNILRAILYVTQG</sequence>
<accession>A0A7J7M2J8</accession>
<dbReference type="OrthoDB" id="5984008at2759"/>
<name>A0A7J7M2J8_9MAGN</name>
<comment type="caution">
    <text evidence="1">The sequence shown here is derived from an EMBL/GenBank/DDBJ whole genome shotgun (WGS) entry which is preliminary data.</text>
</comment>
<dbReference type="EMBL" id="JACGCM010001805">
    <property type="protein sequence ID" value="KAF6149060.1"/>
    <property type="molecule type" value="Genomic_DNA"/>
</dbReference>
<dbReference type="PANTHER" id="PTHR18966">
    <property type="entry name" value="IONOTROPIC GLUTAMATE RECEPTOR"/>
    <property type="match status" value="1"/>
</dbReference>
<evidence type="ECO:0000313" key="2">
    <source>
        <dbReference type="Proteomes" id="UP000541444"/>
    </source>
</evidence>
<protein>
    <submittedName>
        <fullName evidence="1">Uncharacterized protein</fullName>
    </submittedName>
</protein>
<organism evidence="1 2">
    <name type="scientific">Kingdonia uniflora</name>
    <dbReference type="NCBI Taxonomy" id="39325"/>
    <lineage>
        <taxon>Eukaryota</taxon>
        <taxon>Viridiplantae</taxon>
        <taxon>Streptophyta</taxon>
        <taxon>Embryophyta</taxon>
        <taxon>Tracheophyta</taxon>
        <taxon>Spermatophyta</taxon>
        <taxon>Magnoliopsida</taxon>
        <taxon>Ranunculales</taxon>
        <taxon>Circaeasteraceae</taxon>
        <taxon>Kingdonia</taxon>
    </lineage>
</organism>
<dbReference type="AlphaFoldDB" id="A0A7J7M2J8"/>
<keyword evidence="2" id="KW-1185">Reference proteome</keyword>
<evidence type="ECO:0000313" key="1">
    <source>
        <dbReference type="EMBL" id="KAF6149060.1"/>
    </source>
</evidence>
<reference evidence="1 2" key="1">
    <citation type="journal article" date="2020" name="IScience">
        <title>Genome Sequencing of the Endangered Kingdonia uniflora (Circaeasteraceae, Ranunculales) Reveals Potential Mechanisms of Evolutionary Specialization.</title>
        <authorList>
            <person name="Sun Y."/>
            <person name="Deng T."/>
            <person name="Zhang A."/>
            <person name="Moore M.J."/>
            <person name="Landis J.B."/>
            <person name="Lin N."/>
            <person name="Zhang H."/>
            <person name="Zhang X."/>
            <person name="Huang J."/>
            <person name="Zhang X."/>
            <person name="Sun H."/>
            <person name="Wang H."/>
        </authorList>
    </citation>
    <scope>NUCLEOTIDE SEQUENCE [LARGE SCALE GENOMIC DNA]</scope>
    <source>
        <strain evidence="1">TB1705</strain>
        <tissue evidence="1">Leaf</tissue>
    </source>
</reference>
<dbReference type="InterPro" id="IPR015683">
    <property type="entry name" value="Ionotropic_Glu_rcpt"/>
</dbReference>